<dbReference type="Proteomes" id="UP000198211">
    <property type="component" value="Unassembled WGS sequence"/>
</dbReference>
<dbReference type="OrthoDB" id="123961at2759"/>
<keyword evidence="5" id="KW-0732">Signal</keyword>
<evidence type="ECO:0000256" key="5">
    <source>
        <dbReference type="ARBA" id="ARBA00022729"/>
    </source>
</evidence>
<accession>A0A225VB66</accession>
<reference evidence="9" key="1">
    <citation type="submission" date="2017-03" db="EMBL/GenBank/DDBJ databases">
        <title>Phytopthora megakarya and P. palmivora, two closely related causual agents of cacao black pod achieved similar genome size and gene model numbers by different mechanisms.</title>
        <authorList>
            <person name="Ali S."/>
            <person name="Shao J."/>
            <person name="Larry D.J."/>
            <person name="Kronmiller B."/>
            <person name="Shen D."/>
            <person name="Strem M.D."/>
            <person name="Melnick R.L."/>
            <person name="Guiltinan M.J."/>
            <person name="Tyler B.M."/>
            <person name="Meinhardt L.W."/>
            <person name="Bailey B.A."/>
        </authorList>
    </citation>
    <scope>NUCLEOTIDE SEQUENCE [LARGE SCALE GENOMIC DNA]</scope>
    <source>
        <strain evidence="9">zdho120</strain>
    </source>
</reference>
<name>A0A225VB66_9STRA</name>
<comment type="subcellular location">
    <subcellularLocation>
        <location evidence="1">Host cell</location>
    </subcellularLocation>
    <subcellularLocation>
        <location evidence="2">Secreted</location>
    </subcellularLocation>
</comment>
<feature type="domain" description="RxLR effector PexRD54 WY" evidence="7">
    <location>
        <begin position="1"/>
        <end position="32"/>
    </location>
</feature>
<keyword evidence="4" id="KW-0964">Secreted</keyword>
<feature type="domain" description="RxLR effector PexRD54 WY" evidence="7">
    <location>
        <begin position="556"/>
        <end position="592"/>
    </location>
</feature>
<comment type="similarity">
    <text evidence="3">Belongs to the RxLR effector family.</text>
</comment>
<evidence type="ECO:0000256" key="4">
    <source>
        <dbReference type="ARBA" id="ARBA00022525"/>
    </source>
</evidence>
<evidence type="ECO:0000313" key="8">
    <source>
        <dbReference type="EMBL" id="OWZ02751.1"/>
    </source>
</evidence>
<evidence type="ECO:0000313" key="9">
    <source>
        <dbReference type="Proteomes" id="UP000198211"/>
    </source>
</evidence>
<evidence type="ECO:0000259" key="7">
    <source>
        <dbReference type="Pfam" id="PF22748"/>
    </source>
</evidence>
<keyword evidence="9" id="KW-1185">Reference proteome</keyword>
<proteinExistence type="inferred from homology"/>
<dbReference type="Pfam" id="PF22748">
    <property type="entry name" value="PexRD54_WY"/>
    <property type="match status" value="5"/>
</dbReference>
<evidence type="ECO:0000256" key="6">
    <source>
        <dbReference type="ARBA" id="ARBA00023026"/>
    </source>
</evidence>
<evidence type="ECO:0000256" key="2">
    <source>
        <dbReference type="ARBA" id="ARBA00004613"/>
    </source>
</evidence>
<dbReference type="GO" id="GO:0005576">
    <property type="term" value="C:extracellular region"/>
    <property type="evidence" value="ECO:0007669"/>
    <property type="project" value="UniProtKB-SubCell"/>
</dbReference>
<dbReference type="EMBL" id="NBNE01005962">
    <property type="protein sequence ID" value="OWZ02751.1"/>
    <property type="molecule type" value="Genomic_DNA"/>
</dbReference>
<dbReference type="GO" id="GO:0043657">
    <property type="term" value="C:host cell"/>
    <property type="evidence" value="ECO:0007669"/>
    <property type="project" value="UniProtKB-SubCell"/>
</dbReference>
<protein>
    <submittedName>
        <fullName evidence="8">RxLR effector protein</fullName>
    </submittedName>
</protein>
<feature type="domain" description="RxLR effector PexRD54 WY" evidence="7">
    <location>
        <begin position="358"/>
        <end position="398"/>
    </location>
</feature>
<feature type="non-terminal residue" evidence="8">
    <location>
        <position position="1"/>
    </location>
</feature>
<keyword evidence="6" id="KW-0843">Virulence</keyword>
<comment type="caution">
    <text evidence="8">The sequence shown here is derived from an EMBL/GenBank/DDBJ whole genome shotgun (WGS) entry which is preliminary data.</text>
</comment>
<sequence>RKSPKDVFTLLNLDKAGPDLFKQPQVVTWAEYMEKIKKNNPSSRTTLFSFLKPRYEDEAELVTMLLAAEKVSTTKSIAERIQAEQTKLWLLKGKEPGDVFDLLKLDEVGPSLLSDPLFHAWVKHTDDYRKIHYGNRLTTISVLDELFPDDILSNMILRAGQSPKTSGMAKRLLTEQVREWKLQLYDPEEVFELLKLDMTAGALFDNPFFNVWKSFVLYYSKFKPKGEITVLTELGRYYDERELVEMIERGVGIPVIETLTNALKATDDIDDWISKGVSTDNVFKLLALDKASDNLLANPRLKTWINYMKRFNEGNQEQKTSVIATLTAYYGDVGLAKIIEAAKQVKGTAVIAKRLQNEQIYRWLGAGKSPEDVFKVLKLDKTESTLFEQPQFVTWAAYLDKFNKEHPASKTTLFSFVNPRYKDEGMLVEMLMAAEKVPTTKNIAVRIQAEQTKLWLRPLTAKDPPRNPGYVFEVLKLNDHSGVSLFKDPLFVAWLKYTDEYRMIYFGENDLTSISLLIDYYDVDILAKMILRAGQSSSSSTSGIANRLYEELLRNWKIHKSDPKDVFKQLKLKKTKGALFDDPLFNVWSNYVNYYSNFKPKEDISLLTELAKVYTERQLTAILVAAYNAPRTNEFATNLLIGQLNRWLSARINPGKVFSILNMKGVAANDVRRWMYHTYRDVFARIPGIKKRKRTKILNTPNSKTIRD</sequence>
<gene>
    <name evidence="8" type="ORF">PHMEG_00025635</name>
</gene>
<evidence type="ECO:0000256" key="1">
    <source>
        <dbReference type="ARBA" id="ARBA00004340"/>
    </source>
</evidence>
<feature type="domain" description="RxLR effector PexRD54 WY" evidence="7">
    <location>
        <begin position="450"/>
        <end position="497"/>
    </location>
</feature>
<evidence type="ECO:0000256" key="3">
    <source>
        <dbReference type="ARBA" id="ARBA00010400"/>
    </source>
</evidence>
<dbReference type="AlphaFoldDB" id="A0A225VB66"/>
<organism evidence="8 9">
    <name type="scientific">Phytophthora megakarya</name>
    <dbReference type="NCBI Taxonomy" id="4795"/>
    <lineage>
        <taxon>Eukaryota</taxon>
        <taxon>Sar</taxon>
        <taxon>Stramenopiles</taxon>
        <taxon>Oomycota</taxon>
        <taxon>Peronosporomycetes</taxon>
        <taxon>Peronosporales</taxon>
        <taxon>Peronosporaceae</taxon>
        <taxon>Phytophthora</taxon>
    </lineage>
</organism>
<dbReference type="InterPro" id="IPR054463">
    <property type="entry name" value="PexRD54_WY"/>
</dbReference>
<feature type="domain" description="RxLR effector PexRD54 WY" evidence="7">
    <location>
        <begin position="84"/>
        <end position="123"/>
    </location>
</feature>